<protein>
    <recommendedName>
        <fullName evidence="5">Fibronectin type-III domain-containing protein</fullName>
    </recommendedName>
</protein>
<dbReference type="Gene3D" id="2.60.40.10">
    <property type="entry name" value="Immunoglobulins"/>
    <property type="match status" value="1"/>
</dbReference>
<evidence type="ECO:0000313" key="4">
    <source>
        <dbReference type="Proteomes" id="UP000177117"/>
    </source>
</evidence>
<evidence type="ECO:0000256" key="2">
    <source>
        <dbReference type="SAM" id="Phobius"/>
    </source>
</evidence>
<proteinExistence type="predicted"/>
<comment type="caution">
    <text evidence="3">The sequence shown here is derived from an EMBL/GenBank/DDBJ whole genome shotgun (WGS) entry which is preliminary data.</text>
</comment>
<feature type="compositionally biased region" description="Low complexity" evidence="1">
    <location>
        <begin position="390"/>
        <end position="423"/>
    </location>
</feature>
<reference evidence="3 4" key="1">
    <citation type="journal article" date="2016" name="Nat. Commun.">
        <title>Thousands of microbial genomes shed light on interconnected biogeochemical processes in an aquifer system.</title>
        <authorList>
            <person name="Anantharaman K."/>
            <person name="Brown C.T."/>
            <person name="Hug L.A."/>
            <person name="Sharon I."/>
            <person name="Castelle C.J."/>
            <person name="Probst A.J."/>
            <person name="Thomas B.C."/>
            <person name="Singh A."/>
            <person name="Wilkins M.J."/>
            <person name="Karaoz U."/>
            <person name="Brodie E.L."/>
            <person name="Williams K.H."/>
            <person name="Hubbard S.S."/>
            <person name="Banfield J.F."/>
        </authorList>
    </citation>
    <scope>NUCLEOTIDE SEQUENCE [LARGE SCALE GENOMIC DNA]</scope>
</reference>
<dbReference type="AlphaFoldDB" id="A0A1F8EL22"/>
<gene>
    <name evidence="3" type="ORF">A2650_02220</name>
</gene>
<dbReference type="Proteomes" id="UP000177117">
    <property type="component" value="Unassembled WGS sequence"/>
</dbReference>
<feature type="transmembrane region" description="Helical" evidence="2">
    <location>
        <begin position="514"/>
        <end position="531"/>
    </location>
</feature>
<dbReference type="EMBL" id="MGJD01000011">
    <property type="protein sequence ID" value="OGN01030.1"/>
    <property type="molecule type" value="Genomic_DNA"/>
</dbReference>
<evidence type="ECO:0000313" key="3">
    <source>
        <dbReference type="EMBL" id="OGN01030.1"/>
    </source>
</evidence>
<accession>A0A1F8EL22</accession>
<organism evidence="3 4">
    <name type="scientific">Candidatus Yanofskybacteria bacterium RIFCSPHIGHO2_01_FULL_41_53</name>
    <dbReference type="NCBI Taxonomy" id="1802663"/>
    <lineage>
        <taxon>Bacteria</taxon>
        <taxon>Candidatus Yanofskyibacteriota</taxon>
    </lineage>
</organism>
<evidence type="ECO:0008006" key="5">
    <source>
        <dbReference type="Google" id="ProtNLM"/>
    </source>
</evidence>
<feature type="region of interest" description="Disordered" evidence="1">
    <location>
        <begin position="361"/>
        <end position="445"/>
    </location>
</feature>
<name>A0A1F8EL22_9BACT</name>
<keyword evidence="2" id="KW-0472">Membrane</keyword>
<dbReference type="SUPFAM" id="SSF49265">
    <property type="entry name" value="Fibronectin type III"/>
    <property type="match status" value="2"/>
</dbReference>
<keyword evidence="2" id="KW-1133">Transmembrane helix</keyword>
<keyword evidence="2" id="KW-0812">Transmembrane</keyword>
<evidence type="ECO:0000256" key="1">
    <source>
        <dbReference type="SAM" id="MobiDB-lite"/>
    </source>
</evidence>
<dbReference type="InterPro" id="IPR036116">
    <property type="entry name" value="FN3_sf"/>
</dbReference>
<sequence>MVAVPVLVHAHGDKYLEFNPDSSSSLKVSDVAAPSQIFLAQNDFLGGFDFFIANPDSSGTATFSFINEQGIVIATRTVTIPTIALTSDGTRFHIDFNSQLPVLADSKYSIKVTSSMSDLRLYYSDRVQIVSHNAPAVSPYTMGVGMLGSEEQIFSFKYALYEGIEASAPIISNLAWSVITPTEMRIGFNTNEAVDFKLEYGVGSYSQVIDFSGGYKFCVEGVLTCNIEISVSPDTTYQYRLTAKDSWGNQSQIVGTFTSGQTQTPTPTPPPTDNPPVISNLRIVDVANDSVSVAWTTNEISNSRLLMVYGGFISVTAVSDPTFELEHYLEIGGGLSGSTPYLAEVTSIDLGNNQAEASISFTTLGGQPSPSPTPSPTVSGSPTPSPTSSPAPSASSGPSPTASATSSPQASPEPSISTSPSSSGDGSDMQITWSPPSGGEPSDGYRVDVFDKDGNLVKTVYAPAGSHEAEVTDLAEGEYTTIIYQNDEGVFKKVARPKTFKAGDDTFMRRLLALWPYLLLAFGSLVGFLIWRKVKGNSSQTLRSSVS</sequence>
<dbReference type="InterPro" id="IPR013783">
    <property type="entry name" value="Ig-like_fold"/>
</dbReference>